<evidence type="ECO:0000256" key="16">
    <source>
        <dbReference type="PIRNR" id="PIRNR000169"/>
    </source>
</evidence>
<name>A0AB39UXE4_9GAMM</name>
<keyword evidence="9 18" id="KW-0349">Heme</keyword>
<accession>A0AB39UXE4</accession>
<dbReference type="GO" id="GO:0017004">
    <property type="term" value="P:cytochrome complex assembly"/>
    <property type="evidence" value="ECO:0007669"/>
    <property type="project" value="TreeGrafter"/>
</dbReference>
<keyword evidence="8 16" id="KW-0816">Tricarboxylic acid cycle</keyword>
<dbReference type="GO" id="GO:0006099">
    <property type="term" value="P:tricarboxylic acid cycle"/>
    <property type="evidence" value="ECO:0007669"/>
    <property type="project" value="UniProtKB-UniRule"/>
</dbReference>
<dbReference type="AlphaFoldDB" id="A0AB39UXE4"/>
<feature type="transmembrane region" description="Helical" evidence="19">
    <location>
        <begin position="21"/>
        <end position="39"/>
    </location>
</feature>
<keyword evidence="15 16" id="KW-0472">Membrane</keyword>
<evidence type="ECO:0000256" key="11">
    <source>
        <dbReference type="ARBA" id="ARBA00022723"/>
    </source>
</evidence>
<keyword evidence="10 19" id="KW-0812">Transmembrane</keyword>
<evidence type="ECO:0000256" key="15">
    <source>
        <dbReference type="ARBA" id="ARBA00023136"/>
    </source>
</evidence>
<evidence type="ECO:0000256" key="19">
    <source>
        <dbReference type="SAM" id="Phobius"/>
    </source>
</evidence>
<organism evidence="20">
    <name type="scientific">Thermohahella caldifontis</name>
    <dbReference type="NCBI Taxonomy" id="3142973"/>
    <lineage>
        <taxon>Bacteria</taxon>
        <taxon>Pseudomonadati</taxon>
        <taxon>Pseudomonadota</taxon>
        <taxon>Gammaproteobacteria</taxon>
        <taxon>Oceanospirillales</taxon>
        <taxon>Hahellaceae</taxon>
        <taxon>Thermohahella</taxon>
    </lineage>
</organism>
<sequence length="115" mass="12916">MVNPATNYGKSGVQDWIVQRLTAVILAIYTLFIVGTLVLSGEVTYEGWKALFGLTWVRVFSLMALLSILAHAWIGLWTVSTDYIKPAALRFLFQVFCGVLLFVYVVWGVEVLWGL</sequence>
<dbReference type="Pfam" id="PF01127">
    <property type="entry name" value="Sdh_cyt"/>
    <property type="match status" value="1"/>
</dbReference>
<dbReference type="InterPro" id="IPR000701">
    <property type="entry name" value="SuccDH_FuR_B_TM-su"/>
</dbReference>
<evidence type="ECO:0000256" key="8">
    <source>
        <dbReference type="ARBA" id="ARBA00022532"/>
    </source>
</evidence>
<dbReference type="KEGG" id="tcd:AAIA72_01535"/>
<feature type="transmembrane region" description="Helical" evidence="19">
    <location>
        <begin position="59"/>
        <end position="79"/>
    </location>
</feature>
<dbReference type="NCBIfam" id="TIGR02968">
    <property type="entry name" value="succ_dehyd_anc"/>
    <property type="match status" value="1"/>
</dbReference>
<dbReference type="CDD" id="cd03494">
    <property type="entry name" value="SQR_TypeC_SdhD"/>
    <property type="match status" value="1"/>
</dbReference>
<dbReference type="SUPFAM" id="SSF81343">
    <property type="entry name" value="Fumarate reductase respiratory complex transmembrane subunits"/>
    <property type="match status" value="1"/>
</dbReference>
<keyword evidence="12 16" id="KW-0249">Electron transport</keyword>
<dbReference type="PANTHER" id="PTHR38689:SF1">
    <property type="entry name" value="SUCCINATE DEHYDROGENASE HYDROPHOBIC MEMBRANE ANCHOR SUBUNIT"/>
    <property type="match status" value="1"/>
</dbReference>
<keyword evidence="14 18" id="KW-0408">Iron</keyword>
<evidence type="ECO:0000256" key="13">
    <source>
        <dbReference type="ARBA" id="ARBA00022989"/>
    </source>
</evidence>
<keyword evidence="6 16" id="KW-1003">Cell membrane</keyword>
<comment type="cofactor">
    <cofactor evidence="18">
        <name>heme</name>
        <dbReference type="ChEBI" id="CHEBI:30413"/>
    </cofactor>
    <text evidence="18">The heme is bound between the two transmembrane subunits.</text>
</comment>
<keyword evidence="5 16" id="KW-0813">Transport</keyword>
<keyword evidence="11 18" id="KW-0479">Metal-binding</keyword>
<feature type="binding site" evidence="17">
    <location>
        <position position="83"/>
    </location>
    <ligand>
        <name>a ubiquinone</name>
        <dbReference type="ChEBI" id="CHEBI:16389"/>
    </ligand>
</feature>
<evidence type="ECO:0000256" key="6">
    <source>
        <dbReference type="ARBA" id="ARBA00022475"/>
    </source>
</evidence>
<dbReference type="InterPro" id="IPR034804">
    <property type="entry name" value="SQR/QFR_C/D"/>
</dbReference>
<dbReference type="PANTHER" id="PTHR38689">
    <property type="entry name" value="SUCCINATE DEHYDROGENASE HYDROPHOBIC MEMBRANE ANCHOR SUBUNIT"/>
    <property type="match status" value="1"/>
</dbReference>
<evidence type="ECO:0000256" key="7">
    <source>
        <dbReference type="ARBA" id="ARBA00022519"/>
    </source>
</evidence>
<evidence type="ECO:0000256" key="2">
    <source>
        <dbReference type="ARBA" id="ARBA00004429"/>
    </source>
</evidence>
<dbReference type="Gene3D" id="1.20.1300.10">
    <property type="entry name" value="Fumarate reductase/succinate dehydrogenase, transmembrane subunit"/>
    <property type="match status" value="1"/>
</dbReference>
<dbReference type="PIRSF" id="PIRSF000169">
    <property type="entry name" value="SDH_D"/>
    <property type="match status" value="1"/>
</dbReference>
<comment type="pathway">
    <text evidence="3 16">Carbohydrate metabolism; tricarboxylic acid cycle.</text>
</comment>
<dbReference type="InterPro" id="IPR014312">
    <property type="entry name" value="Succ_DH_anchor"/>
</dbReference>
<dbReference type="GO" id="GO:0020037">
    <property type="term" value="F:heme binding"/>
    <property type="evidence" value="ECO:0007669"/>
    <property type="project" value="InterPro"/>
</dbReference>
<keyword evidence="7 16" id="KW-0997">Cell inner membrane</keyword>
<evidence type="ECO:0000256" key="10">
    <source>
        <dbReference type="ARBA" id="ARBA00022692"/>
    </source>
</evidence>
<evidence type="ECO:0000256" key="5">
    <source>
        <dbReference type="ARBA" id="ARBA00022448"/>
    </source>
</evidence>
<dbReference type="EMBL" id="CP154858">
    <property type="protein sequence ID" value="XDT72693.1"/>
    <property type="molecule type" value="Genomic_DNA"/>
</dbReference>
<feature type="binding site" description="axial binding residue" evidence="18">
    <location>
        <position position="71"/>
    </location>
    <ligand>
        <name>heme</name>
        <dbReference type="ChEBI" id="CHEBI:30413"/>
        <note>ligand shared with second transmembrane subunit</note>
    </ligand>
    <ligandPart>
        <name>Fe</name>
        <dbReference type="ChEBI" id="CHEBI:18248"/>
    </ligandPart>
</feature>
<evidence type="ECO:0000256" key="14">
    <source>
        <dbReference type="ARBA" id="ARBA00023004"/>
    </source>
</evidence>
<dbReference type="GO" id="GO:0005886">
    <property type="term" value="C:plasma membrane"/>
    <property type="evidence" value="ECO:0007669"/>
    <property type="project" value="UniProtKB-SubCell"/>
</dbReference>
<evidence type="ECO:0000256" key="17">
    <source>
        <dbReference type="PIRSR" id="PIRSR000169-1"/>
    </source>
</evidence>
<protein>
    <recommendedName>
        <fullName evidence="4 16">Succinate dehydrogenase hydrophobic membrane anchor subunit</fullName>
    </recommendedName>
</protein>
<evidence type="ECO:0000256" key="3">
    <source>
        <dbReference type="ARBA" id="ARBA00005163"/>
    </source>
</evidence>
<evidence type="ECO:0000256" key="18">
    <source>
        <dbReference type="PIRSR" id="PIRSR000169-2"/>
    </source>
</evidence>
<evidence type="ECO:0000256" key="12">
    <source>
        <dbReference type="ARBA" id="ARBA00022982"/>
    </source>
</evidence>
<comment type="function">
    <text evidence="1 16">Membrane-anchoring subunit of succinate dehydrogenase (SDH).</text>
</comment>
<gene>
    <name evidence="20" type="primary">sdhD</name>
    <name evidence="20" type="ORF">AAIA72_01535</name>
</gene>
<evidence type="ECO:0000313" key="20">
    <source>
        <dbReference type="EMBL" id="XDT72693.1"/>
    </source>
</evidence>
<dbReference type="GO" id="GO:0009055">
    <property type="term" value="F:electron transfer activity"/>
    <property type="evidence" value="ECO:0007669"/>
    <property type="project" value="TreeGrafter"/>
</dbReference>
<dbReference type="GO" id="GO:0046872">
    <property type="term" value="F:metal ion binding"/>
    <property type="evidence" value="ECO:0007669"/>
    <property type="project" value="UniProtKB-KW"/>
</dbReference>
<proteinExistence type="predicted"/>
<dbReference type="RefSeq" id="WP_369601697.1">
    <property type="nucleotide sequence ID" value="NZ_CP154858.1"/>
</dbReference>
<keyword evidence="13 19" id="KW-1133">Transmembrane helix</keyword>
<comment type="subcellular location">
    <subcellularLocation>
        <location evidence="2 16">Cell inner membrane</location>
        <topology evidence="2 16">Multi-pass membrane protein</topology>
    </subcellularLocation>
</comment>
<evidence type="ECO:0000256" key="4">
    <source>
        <dbReference type="ARBA" id="ARBA00019425"/>
    </source>
</evidence>
<evidence type="ECO:0000256" key="1">
    <source>
        <dbReference type="ARBA" id="ARBA00004050"/>
    </source>
</evidence>
<evidence type="ECO:0000256" key="9">
    <source>
        <dbReference type="ARBA" id="ARBA00022617"/>
    </source>
</evidence>
<feature type="transmembrane region" description="Helical" evidence="19">
    <location>
        <begin position="91"/>
        <end position="109"/>
    </location>
</feature>
<reference evidence="20" key="1">
    <citation type="submission" date="2024-05" db="EMBL/GenBank/DDBJ databases">
        <title>Genome sequencing of novel strain.</title>
        <authorList>
            <person name="Ganbat D."/>
            <person name="Ganbat S."/>
            <person name="Lee S.-J."/>
        </authorList>
    </citation>
    <scope>NUCLEOTIDE SEQUENCE</scope>
    <source>
        <strain evidence="20">SMD15-11</strain>
    </source>
</reference>